<dbReference type="STRING" id="4540.A0A3L6RTZ9"/>
<reference evidence="3" key="1">
    <citation type="journal article" date="2019" name="Nat. Commun.">
        <title>The genome of broomcorn millet.</title>
        <authorList>
            <person name="Zou C."/>
            <person name="Miki D."/>
            <person name="Li D."/>
            <person name="Tang Q."/>
            <person name="Xiao L."/>
            <person name="Rajput S."/>
            <person name="Deng P."/>
            <person name="Jia W."/>
            <person name="Huang R."/>
            <person name="Zhang M."/>
            <person name="Sun Y."/>
            <person name="Hu J."/>
            <person name="Fu X."/>
            <person name="Schnable P.S."/>
            <person name="Li F."/>
            <person name="Zhang H."/>
            <person name="Feng B."/>
            <person name="Zhu X."/>
            <person name="Liu R."/>
            <person name="Schnable J.C."/>
            <person name="Zhu J.-K."/>
            <person name="Zhang H."/>
        </authorList>
    </citation>
    <scope>NUCLEOTIDE SEQUENCE [LARGE SCALE GENOMIC DNA]</scope>
</reference>
<evidence type="ECO:0000313" key="2">
    <source>
        <dbReference type="EMBL" id="RLN09252.1"/>
    </source>
</evidence>
<accession>A0A3L6RTZ9</accession>
<feature type="region of interest" description="Disordered" evidence="1">
    <location>
        <begin position="274"/>
        <end position="293"/>
    </location>
</feature>
<sequence length="293" mass="33515">MGPQSSAVVLLHLRRLDRFLKSQGLHSTANTLERDSLAYFDAAHLQKLVKGGQWDDAWRYVRPFSPLWDPPEGEGTRQQYTDFLHCLEHNSMLDYLACRGEEGGRAARSLFWSSNNDDFRNKFPEIAQRHDLYRSMASARARASVDWEAIKLTTFEKLQELLHLLPDCFRTRETQRTPRPLEITPLALRGSRRHQRKRVDRKPAHELALFLVKKRLPSGPETRHSNDVGVSSATPHEGKSAFYLSSSAANKGKKRLRSQDDYCNANDQLLYATECTKKPRTTGDVEEPAEISP</sequence>
<dbReference type="PANTHER" id="PTHR36478:SF13">
    <property type="entry name" value="LISH DOMAIN-CONTAINING PROTEIN"/>
    <property type="match status" value="1"/>
</dbReference>
<dbReference type="Proteomes" id="UP000275267">
    <property type="component" value="Unassembled WGS sequence"/>
</dbReference>
<protein>
    <submittedName>
        <fullName evidence="2">Uncharacterized protein</fullName>
    </submittedName>
</protein>
<dbReference type="OrthoDB" id="681006at2759"/>
<dbReference type="AlphaFoldDB" id="A0A3L6RTZ9"/>
<proteinExistence type="predicted"/>
<feature type="compositionally biased region" description="Acidic residues" evidence="1">
    <location>
        <begin position="284"/>
        <end position="293"/>
    </location>
</feature>
<comment type="caution">
    <text evidence="2">The sequence shown here is derived from an EMBL/GenBank/DDBJ whole genome shotgun (WGS) entry which is preliminary data.</text>
</comment>
<dbReference type="PANTHER" id="PTHR36478">
    <property type="entry name" value="OS04G0614237 PROTEIN-RELATED"/>
    <property type="match status" value="1"/>
</dbReference>
<dbReference type="EMBL" id="PQIB02000007">
    <property type="protein sequence ID" value="RLN09252.1"/>
    <property type="molecule type" value="Genomic_DNA"/>
</dbReference>
<keyword evidence="3" id="KW-1185">Reference proteome</keyword>
<gene>
    <name evidence="2" type="ORF">C2845_PM11G27830</name>
</gene>
<evidence type="ECO:0000256" key="1">
    <source>
        <dbReference type="SAM" id="MobiDB-lite"/>
    </source>
</evidence>
<evidence type="ECO:0000313" key="3">
    <source>
        <dbReference type="Proteomes" id="UP000275267"/>
    </source>
</evidence>
<name>A0A3L6RTZ9_PANMI</name>
<organism evidence="2 3">
    <name type="scientific">Panicum miliaceum</name>
    <name type="common">Proso millet</name>
    <name type="synonym">Broomcorn millet</name>
    <dbReference type="NCBI Taxonomy" id="4540"/>
    <lineage>
        <taxon>Eukaryota</taxon>
        <taxon>Viridiplantae</taxon>
        <taxon>Streptophyta</taxon>
        <taxon>Embryophyta</taxon>
        <taxon>Tracheophyta</taxon>
        <taxon>Spermatophyta</taxon>
        <taxon>Magnoliopsida</taxon>
        <taxon>Liliopsida</taxon>
        <taxon>Poales</taxon>
        <taxon>Poaceae</taxon>
        <taxon>PACMAD clade</taxon>
        <taxon>Panicoideae</taxon>
        <taxon>Panicodae</taxon>
        <taxon>Paniceae</taxon>
        <taxon>Panicinae</taxon>
        <taxon>Panicum</taxon>
        <taxon>Panicum sect. Panicum</taxon>
    </lineage>
</organism>